<name>A0AAN9YT96_9PEZI</name>
<proteinExistence type="predicted"/>
<evidence type="ECO:0000313" key="4">
    <source>
        <dbReference type="EMBL" id="KAK7753737.1"/>
    </source>
</evidence>
<accession>A0AAN9YT96</accession>
<dbReference type="InterPro" id="IPR009009">
    <property type="entry name" value="RlpA-like_DPBB"/>
</dbReference>
<feature type="chain" id="PRO_5043020710" description="RlpA-like protein double-psi beta-barrel domain-containing protein" evidence="2">
    <location>
        <begin position="21"/>
        <end position="233"/>
    </location>
</feature>
<evidence type="ECO:0000313" key="5">
    <source>
        <dbReference type="Proteomes" id="UP001320420"/>
    </source>
</evidence>
<dbReference type="CDD" id="cd22272">
    <property type="entry name" value="DPBB_EXLX1-like"/>
    <property type="match status" value="1"/>
</dbReference>
<dbReference type="Gene3D" id="2.60.40.760">
    <property type="entry name" value="Expansin, cellulose-binding-like domain"/>
    <property type="match status" value="1"/>
</dbReference>
<dbReference type="Gene3D" id="2.40.40.10">
    <property type="entry name" value="RlpA-like domain"/>
    <property type="match status" value="1"/>
</dbReference>
<dbReference type="Proteomes" id="UP001320420">
    <property type="component" value="Unassembled WGS sequence"/>
</dbReference>
<dbReference type="Pfam" id="PF03330">
    <property type="entry name" value="DPBB_1"/>
    <property type="match status" value="1"/>
</dbReference>
<dbReference type="InterPro" id="IPR036908">
    <property type="entry name" value="RlpA-like_sf"/>
</dbReference>
<dbReference type="PANTHER" id="PTHR31836:SF21">
    <property type="entry name" value="EXPANSIN-LIKE PROTEIN 7"/>
    <property type="match status" value="1"/>
</dbReference>
<dbReference type="PANTHER" id="PTHR31836">
    <property type="match status" value="1"/>
</dbReference>
<dbReference type="InterPro" id="IPR036749">
    <property type="entry name" value="Expansin_CBD_sf"/>
</dbReference>
<dbReference type="SUPFAM" id="SSF49590">
    <property type="entry name" value="PHL pollen allergen"/>
    <property type="match status" value="1"/>
</dbReference>
<sequence length="233" mass="24286">MMFRPALLVSSSCCLAGALASAPITSKADILARSNSGTASFYGGNLNGGNCLFTGYSLPSGTFGTALSNARWDSAAQCGACVSVTGPNGKTIKAMVVDKCPECDSNKLDLFQDAFEQIGDPSAGIIDITWDFVFCGITTPLTVRNKSGTSAYYFSMQVVNSNSAVTALDVSVDGGSTWQPTVRQDYNYFQKSDSSGFGTETVSVRVTCSNGKTVTLSNVGVTDSSEYTASGNC</sequence>
<evidence type="ECO:0000256" key="1">
    <source>
        <dbReference type="ARBA" id="ARBA00022729"/>
    </source>
</evidence>
<dbReference type="EMBL" id="JAKJXP020000026">
    <property type="protein sequence ID" value="KAK7753737.1"/>
    <property type="molecule type" value="Genomic_DNA"/>
</dbReference>
<protein>
    <recommendedName>
        <fullName evidence="3">RlpA-like protein double-psi beta-barrel domain-containing protein</fullName>
    </recommendedName>
</protein>
<keyword evidence="5" id="KW-1185">Reference proteome</keyword>
<dbReference type="AlphaFoldDB" id="A0AAN9YT96"/>
<feature type="domain" description="RlpA-like protein double-psi beta-barrel" evidence="3">
    <location>
        <begin position="78"/>
        <end position="129"/>
    </location>
</feature>
<dbReference type="InterPro" id="IPR049818">
    <property type="entry name" value="Expansin_EXLX1-like"/>
</dbReference>
<keyword evidence="1 2" id="KW-0732">Signal</keyword>
<organism evidence="4 5">
    <name type="scientific">Diatrype stigma</name>
    <dbReference type="NCBI Taxonomy" id="117547"/>
    <lineage>
        <taxon>Eukaryota</taxon>
        <taxon>Fungi</taxon>
        <taxon>Dikarya</taxon>
        <taxon>Ascomycota</taxon>
        <taxon>Pezizomycotina</taxon>
        <taxon>Sordariomycetes</taxon>
        <taxon>Xylariomycetidae</taxon>
        <taxon>Xylariales</taxon>
        <taxon>Diatrypaceae</taxon>
        <taxon>Diatrype</taxon>
    </lineage>
</organism>
<dbReference type="SUPFAM" id="SSF50685">
    <property type="entry name" value="Barwin-like endoglucanases"/>
    <property type="match status" value="1"/>
</dbReference>
<evidence type="ECO:0000256" key="2">
    <source>
        <dbReference type="SAM" id="SignalP"/>
    </source>
</evidence>
<comment type="caution">
    <text evidence="4">The sequence shown here is derived from an EMBL/GenBank/DDBJ whole genome shotgun (WGS) entry which is preliminary data.</text>
</comment>
<dbReference type="NCBIfam" id="NF041144">
    <property type="entry name" value="expansin_EXLX1"/>
    <property type="match status" value="1"/>
</dbReference>
<gene>
    <name evidence="4" type="ORF">SLS62_004361</name>
</gene>
<feature type="signal peptide" evidence="2">
    <location>
        <begin position="1"/>
        <end position="20"/>
    </location>
</feature>
<evidence type="ECO:0000259" key="3">
    <source>
        <dbReference type="Pfam" id="PF03330"/>
    </source>
</evidence>
<reference evidence="4 5" key="1">
    <citation type="submission" date="2024-02" db="EMBL/GenBank/DDBJ databases">
        <title>De novo assembly and annotation of 12 fungi associated with fruit tree decline syndrome in Ontario, Canada.</title>
        <authorList>
            <person name="Sulman M."/>
            <person name="Ellouze W."/>
            <person name="Ilyukhin E."/>
        </authorList>
    </citation>
    <scope>NUCLEOTIDE SEQUENCE [LARGE SCALE GENOMIC DNA]</scope>
    <source>
        <strain evidence="4 5">M11/M66-122</strain>
    </source>
</reference>
<dbReference type="InterPro" id="IPR051477">
    <property type="entry name" value="Expansin_CellWall"/>
</dbReference>